<feature type="transmembrane region" description="Helical" evidence="1">
    <location>
        <begin position="201"/>
        <end position="221"/>
    </location>
</feature>
<dbReference type="EMBL" id="BARS01005229">
    <property type="protein sequence ID" value="GAF70125.1"/>
    <property type="molecule type" value="Genomic_DNA"/>
</dbReference>
<dbReference type="AlphaFoldDB" id="X0T256"/>
<keyword evidence="1" id="KW-0812">Transmembrane</keyword>
<feature type="transmembrane region" description="Helical" evidence="1">
    <location>
        <begin position="233"/>
        <end position="258"/>
    </location>
</feature>
<feature type="non-terminal residue" evidence="2">
    <location>
        <position position="1"/>
    </location>
</feature>
<feature type="transmembrane region" description="Helical" evidence="1">
    <location>
        <begin position="299"/>
        <end position="318"/>
    </location>
</feature>
<feature type="transmembrane region" description="Helical" evidence="1">
    <location>
        <begin position="355"/>
        <end position="375"/>
    </location>
</feature>
<gene>
    <name evidence="2" type="ORF">S01H1_10239</name>
</gene>
<feature type="transmembrane region" description="Helical" evidence="1">
    <location>
        <begin position="330"/>
        <end position="349"/>
    </location>
</feature>
<reference evidence="2" key="1">
    <citation type="journal article" date="2014" name="Front. Microbiol.">
        <title>High frequency of phylogenetically diverse reductive dehalogenase-homologous genes in deep subseafloor sedimentary metagenomes.</title>
        <authorList>
            <person name="Kawai M."/>
            <person name="Futagami T."/>
            <person name="Toyoda A."/>
            <person name="Takaki Y."/>
            <person name="Nishi S."/>
            <person name="Hori S."/>
            <person name="Arai W."/>
            <person name="Tsubouchi T."/>
            <person name="Morono Y."/>
            <person name="Uchiyama I."/>
            <person name="Ito T."/>
            <person name="Fujiyama A."/>
            <person name="Inagaki F."/>
            <person name="Takami H."/>
        </authorList>
    </citation>
    <scope>NUCLEOTIDE SEQUENCE</scope>
    <source>
        <strain evidence="2">Expedition CK06-06</strain>
    </source>
</reference>
<accession>X0T256</accession>
<comment type="caution">
    <text evidence="2">The sequence shown here is derived from an EMBL/GenBank/DDBJ whole genome shotgun (WGS) entry which is preliminary data.</text>
</comment>
<keyword evidence="1" id="KW-1133">Transmembrane helix</keyword>
<protein>
    <submittedName>
        <fullName evidence="2">Uncharacterized protein</fullName>
    </submittedName>
</protein>
<sequence length="397" mass="43774">YGIDYRLDDGIQHQGLRVQIEPSFVSYSGVFASNVWINMTCNWYGSDGALIKTDILYMFYHGSVSNKPDPGRFDMWLDFWFDSTNGSQTIGGRINAYEFPVEDESDAWLRWLSSNWGVKDNVQKQSEAFTKIVDRQNTTAISSERINFVNLFHSLDVYGVTDGDQFVGITDYTTYAVTHSTQLPMSGISSPPWDETQMPTVGNAGVLGAIYAMFAGMAAFLSENVMFGGLNLWGSFVNFLDTIAAWLGAPGFFTWMFGQVGNALAYLYDAAAYGFDVVAQLFSMITALLGSFLGVMGELIASLGNTLTIFTDMMGGAYGTGADMWNDLGISSWITVALIFYPIYLIYLWEEEGDAAVIGQLSFLFGILVFLFNFFSSIISGAIQLITGLIESIPVAE</sequence>
<keyword evidence="1" id="KW-0472">Membrane</keyword>
<proteinExistence type="predicted"/>
<evidence type="ECO:0000256" key="1">
    <source>
        <dbReference type="SAM" id="Phobius"/>
    </source>
</evidence>
<evidence type="ECO:0000313" key="2">
    <source>
        <dbReference type="EMBL" id="GAF70125.1"/>
    </source>
</evidence>
<name>X0T256_9ZZZZ</name>
<organism evidence="2">
    <name type="scientific">marine sediment metagenome</name>
    <dbReference type="NCBI Taxonomy" id="412755"/>
    <lineage>
        <taxon>unclassified sequences</taxon>
        <taxon>metagenomes</taxon>
        <taxon>ecological metagenomes</taxon>
    </lineage>
</organism>